<accession>A0A1M7TLM3</accession>
<dbReference type="Gene3D" id="3.40.50.360">
    <property type="match status" value="1"/>
</dbReference>
<dbReference type="SUPFAM" id="SSF52218">
    <property type="entry name" value="Flavoproteins"/>
    <property type="match status" value="1"/>
</dbReference>
<name>A0A1M7TLM3_9BACT</name>
<proteinExistence type="predicted"/>
<protein>
    <submittedName>
        <fullName evidence="3">Flavodoxin</fullName>
    </submittedName>
</protein>
<dbReference type="PANTHER" id="PTHR39201:SF1">
    <property type="entry name" value="FLAVODOXIN-LIKE DOMAIN-CONTAINING PROTEIN"/>
    <property type="match status" value="1"/>
</dbReference>
<dbReference type="PANTHER" id="PTHR39201">
    <property type="entry name" value="EXPORTED PROTEIN-RELATED"/>
    <property type="match status" value="1"/>
</dbReference>
<keyword evidence="1" id="KW-0732">Signal</keyword>
<evidence type="ECO:0000256" key="1">
    <source>
        <dbReference type="SAM" id="SignalP"/>
    </source>
</evidence>
<reference evidence="3 4" key="1">
    <citation type="submission" date="2016-12" db="EMBL/GenBank/DDBJ databases">
        <authorList>
            <person name="Song W.-J."/>
            <person name="Kurnit D.M."/>
        </authorList>
    </citation>
    <scope>NUCLEOTIDE SEQUENCE [LARGE SCALE GENOMIC DNA]</scope>
    <source>
        <strain evidence="3 4">DSM 11393</strain>
    </source>
</reference>
<feature type="signal peptide" evidence="1">
    <location>
        <begin position="1"/>
        <end position="21"/>
    </location>
</feature>
<evidence type="ECO:0000313" key="4">
    <source>
        <dbReference type="Proteomes" id="UP000186469"/>
    </source>
</evidence>
<dbReference type="InterPro" id="IPR029039">
    <property type="entry name" value="Flavoprotein-like_sf"/>
</dbReference>
<dbReference type="AlphaFoldDB" id="A0A1M7TLM3"/>
<keyword evidence="4" id="KW-1185">Reference proteome</keyword>
<gene>
    <name evidence="3" type="ORF">SAMN02745728_02217</name>
</gene>
<organism evidence="3 4">
    <name type="scientific">Desulfovibrio litoralis DSM 11393</name>
    <dbReference type="NCBI Taxonomy" id="1121455"/>
    <lineage>
        <taxon>Bacteria</taxon>
        <taxon>Pseudomonadati</taxon>
        <taxon>Thermodesulfobacteriota</taxon>
        <taxon>Desulfovibrionia</taxon>
        <taxon>Desulfovibrionales</taxon>
        <taxon>Desulfovibrionaceae</taxon>
        <taxon>Desulfovibrio</taxon>
    </lineage>
</organism>
<dbReference type="STRING" id="1121455.SAMN02745728_02217"/>
<dbReference type="Proteomes" id="UP000186469">
    <property type="component" value="Unassembled WGS sequence"/>
</dbReference>
<sequence>MKMIPFMLVVLSFVLTSPVHANENKKTLIVYFSHTQTTEKVALEIHKKVGGDIFRIETVQQYPTEHKATVTLAEKERDANARPALKTQVENIDSYDVIFIGYPIWWYTLPMPLYTFLESYDLSGKTIIPFCTHGGSSMSGTEDVIKKLQPNAKVLDGLAVSRNIIRSNPDTGAEKPVAEWLSKLGY</sequence>
<dbReference type="InterPro" id="IPR008254">
    <property type="entry name" value="Flavodoxin/NO_synth"/>
</dbReference>
<evidence type="ECO:0000259" key="2">
    <source>
        <dbReference type="Pfam" id="PF12682"/>
    </source>
</evidence>
<dbReference type="GO" id="GO:0010181">
    <property type="term" value="F:FMN binding"/>
    <property type="evidence" value="ECO:0007669"/>
    <property type="project" value="InterPro"/>
</dbReference>
<dbReference type="NCBIfam" id="NF005389">
    <property type="entry name" value="PRK06934.1"/>
    <property type="match status" value="1"/>
</dbReference>
<feature type="chain" id="PRO_5012523110" evidence="1">
    <location>
        <begin position="22"/>
        <end position="186"/>
    </location>
</feature>
<evidence type="ECO:0000313" key="3">
    <source>
        <dbReference type="EMBL" id="SHN71624.1"/>
    </source>
</evidence>
<dbReference type="RefSeq" id="WP_072697895.1">
    <property type="nucleotide sequence ID" value="NZ_FRDI01000015.1"/>
</dbReference>
<dbReference type="Pfam" id="PF12682">
    <property type="entry name" value="Flavodoxin_4"/>
    <property type="match status" value="1"/>
</dbReference>
<feature type="domain" description="Flavodoxin-like" evidence="2">
    <location>
        <begin position="26"/>
        <end position="164"/>
    </location>
</feature>
<dbReference type="EMBL" id="FRDI01000015">
    <property type="protein sequence ID" value="SHN71624.1"/>
    <property type="molecule type" value="Genomic_DNA"/>
</dbReference>